<dbReference type="EMBL" id="GHWJ01009503">
    <property type="protein sequence ID" value="NOV42240.1"/>
    <property type="molecule type" value="Transcribed_RNA"/>
</dbReference>
<organism evidence="1">
    <name type="scientific">Rhipicephalus microplus</name>
    <name type="common">Cattle tick</name>
    <name type="synonym">Boophilus microplus</name>
    <dbReference type="NCBI Taxonomy" id="6941"/>
    <lineage>
        <taxon>Eukaryota</taxon>
        <taxon>Metazoa</taxon>
        <taxon>Ecdysozoa</taxon>
        <taxon>Arthropoda</taxon>
        <taxon>Chelicerata</taxon>
        <taxon>Arachnida</taxon>
        <taxon>Acari</taxon>
        <taxon>Parasitiformes</taxon>
        <taxon>Ixodida</taxon>
        <taxon>Ixodoidea</taxon>
        <taxon>Ixodidae</taxon>
        <taxon>Rhipicephalinae</taxon>
        <taxon>Rhipicephalus</taxon>
        <taxon>Boophilus</taxon>
    </lineage>
</organism>
<sequence length="218" mass="24639">MLTIKGLVRFTKSVLRDATSVTPRTKVSFFHDLRCENFPAADVTMTTNQLYCFSSLTYCFAAPPLCFSGCNNTMCTFVKKTKFVAGSFHCFVRHFLNVHLYMQHYKDVMTLDYEVSRTCFCELFAFLGVEVNELPSGYLMGSNNEADNWPISKTSICIQCAWVSFVNFFFFANHLCISASASLNKYFSHVLMSLTAHANMSWGLYPLLKFSCSTTGGN</sequence>
<evidence type="ECO:0000313" key="1">
    <source>
        <dbReference type="EMBL" id="NOV42240.1"/>
    </source>
</evidence>
<reference evidence="1" key="1">
    <citation type="submission" date="2019-09" db="EMBL/GenBank/DDBJ databases">
        <title>Organ-specific transcriptomic study of the physiology of the cattle tick, Rhipicephalus microplus.</title>
        <authorList>
            <person name="Tirloni L."/>
            <person name="Braz G."/>
            <person name="Gandara A.C.P."/>
            <person name="Sabadin G.A."/>
            <person name="da Silva R.M."/>
            <person name="Guizzo M.G."/>
            <person name="Machado J.A."/>
            <person name="Costa E.P."/>
            <person name="Gomes H.F."/>
            <person name="Moraes J."/>
            <person name="Mota M.B.S."/>
            <person name="Mesquita R.D."/>
            <person name="Alvarenga P.H."/>
            <person name="Alves F."/>
            <person name="Seixas A."/>
            <person name="da Fonseca R.N."/>
            <person name="Fogaca A."/>
            <person name="Logullo C."/>
            <person name="Tanaka A."/>
            <person name="Daffre S."/>
            <person name="Termignoni C."/>
            <person name="Vaz I.S.Jr."/>
            <person name="Oliveira P.L."/>
            <person name="Ribeiro J.M."/>
        </authorList>
    </citation>
    <scope>NUCLEOTIDE SEQUENCE</scope>
    <source>
        <strain evidence="1">Porto Alegre</strain>
    </source>
</reference>
<proteinExistence type="predicted"/>
<name>A0A6M2D938_RHIMP</name>
<protein>
    <submittedName>
        <fullName evidence="1">Uncharacterized protein</fullName>
    </submittedName>
</protein>
<dbReference type="AlphaFoldDB" id="A0A6M2D938"/>
<accession>A0A6M2D938</accession>